<dbReference type="InterPro" id="IPR005511">
    <property type="entry name" value="SMP-30"/>
</dbReference>
<evidence type="ECO:0000256" key="2">
    <source>
        <dbReference type="PIRSR" id="PIRSR605511-1"/>
    </source>
</evidence>
<keyword evidence="6" id="KW-1185">Reference proteome</keyword>
<feature type="binding site" evidence="3">
    <location>
        <position position="121"/>
    </location>
    <ligand>
        <name>substrate</name>
    </ligand>
</feature>
<evidence type="ECO:0000256" key="1">
    <source>
        <dbReference type="ARBA" id="ARBA00008853"/>
    </source>
</evidence>
<evidence type="ECO:0000259" key="4">
    <source>
        <dbReference type="Pfam" id="PF08450"/>
    </source>
</evidence>
<comment type="similarity">
    <text evidence="1">Belongs to the SMP-30/CGR1 family.</text>
</comment>
<comment type="caution">
    <text evidence="5">The sequence shown here is derived from an EMBL/GenBank/DDBJ whole genome shotgun (WGS) entry which is preliminary data.</text>
</comment>
<feature type="active site" description="Proton donor/acceptor" evidence="2">
    <location>
        <position position="218"/>
    </location>
</feature>
<feature type="binding site" evidence="3">
    <location>
        <position position="30"/>
    </location>
    <ligand>
        <name>a divalent metal cation</name>
        <dbReference type="ChEBI" id="CHEBI:60240"/>
    </ligand>
</feature>
<name>A0A108U566_9GAMM</name>
<feature type="binding site" evidence="3">
    <location>
        <position position="169"/>
    </location>
    <ligand>
        <name>a divalent metal cation</name>
        <dbReference type="ChEBI" id="CHEBI:60240"/>
    </ligand>
</feature>
<dbReference type="PANTHER" id="PTHR10907">
    <property type="entry name" value="REGUCALCIN"/>
    <property type="match status" value="1"/>
</dbReference>
<dbReference type="EC" id="3.1.1.15" evidence="5"/>
<dbReference type="GO" id="GO:0019853">
    <property type="term" value="P:L-ascorbic acid biosynthetic process"/>
    <property type="evidence" value="ECO:0007669"/>
    <property type="project" value="TreeGrafter"/>
</dbReference>
<dbReference type="EMBL" id="JAJA02000001">
    <property type="protein sequence ID" value="KWS02758.1"/>
    <property type="molecule type" value="Genomic_DNA"/>
</dbReference>
<feature type="binding site" evidence="3">
    <location>
        <position position="139"/>
    </location>
    <ligand>
        <name>substrate</name>
    </ligand>
</feature>
<accession>A0A108U566</accession>
<feature type="binding site" evidence="3">
    <location>
        <position position="119"/>
    </location>
    <ligand>
        <name>substrate</name>
    </ligand>
</feature>
<keyword evidence="5" id="KW-0378">Hydrolase</keyword>
<feature type="binding site" evidence="3">
    <location>
        <position position="218"/>
    </location>
    <ligand>
        <name>a divalent metal cation</name>
        <dbReference type="ChEBI" id="CHEBI:60240"/>
    </ligand>
</feature>
<feature type="domain" description="SMP-30/Gluconolactonase/LRE-like region" evidence="4">
    <location>
        <begin position="28"/>
        <end position="277"/>
    </location>
</feature>
<proteinExistence type="inferred from homology"/>
<dbReference type="PANTHER" id="PTHR10907:SF47">
    <property type="entry name" value="REGUCALCIN"/>
    <property type="match status" value="1"/>
</dbReference>
<protein>
    <submittedName>
        <fullName evidence="5">L-arabinolactonase</fullName>
        <ecNumber evidence="5">3.1.1.15</ecNumber>
    </submittedName>
</protein>
<evidence type="ECO:0000313" key="5">
    <source>
        <dbReference type="EMBL" id="KWS02758.1"/>
    </source>
</evidence>
<keyword evidence="3" id="KW-0862">Zinc</keyword>
<dbReference type="GO" id="GO:0050021">
    <property type="term" value="F:L-arabinonolactonase activity"/>
    <property type="evidence" value="ECO:0007669"/>
    <property type="project" value="UniProtKB-EC"/>
</dbReference>
<dbReference type="Pfam" id="PF08450">
    <property type="entry name" value="SGL"/>
    <property type="match status" value="1"/>
</dbReference>
<dbReference type="AlphaFoldDB" id="A0A108U566"/>
<evidence type="ECO:0000256" key="3">
    <source>
        <dbReference type="PIRSR" id="PIRSR605511-2"/>
    </source>
</evidence>
<dbReference type="Proteomes" id="UP000023435">
    <property type="component" value="Unassembled WGS sequence"/>
</dbReference>
<evidence type="ECO:0000313" key="6">
    <source>
        <dbReference type="Proteomes" id="UP000023435"/>
    </source>
</evidence>
<reference evidence="5 6" key="1">
    <citation type="journal article" date="2014" name="Genome Announc.">
        <title>Draft Genome Sequence of Lysobacter capsici AZ78, a Bacterium Antagonistic to Plant-Pathogenic Oomycetes.</title>
        <authorList>
            <person name="Puopolo G."/>
            <person name="Sonego P."/>
            <person name="Engelen K."/>
            <person name="Pertot I."/>
        </authorList>
    </citation>
    <scope>NUCLEOTIDE SEQUENCE [LARGE SCALE GENOMIC DNA]</scope>
    <source>
        <strain evidence="5 6">AZ78</strain>
    </source>
</reference>
<organism evidence="5 6">
    <name type="scientific">Lysobacter capsici AZ78</name>
    <dbReference type="NCBI Taxonomy" id="1444315"/>
    <lineage>
        <taxon>Bacteria</taxon>
        <taxon>Pseudomonadati</taxon>
        <taxon>Pseudomonadota</taxon>
        <taxon>Gammaproteobacteria</taxon>
        <taxon>Lysobacterales</taxon>
        <taxon>Lysobacteraceae</taxon>
        <taxon>Lysobacter</taxon>
    </lineage>
</organism>
<dbReference type="GO" id="GO:0004341">
    <property type="term" value="F:gluconolactonase activity"/>
    <property type="evidence" value="ECO:0007669"/>
    <property type="project" value="TreeGrafter"/>
</dbReference>
<sequence length="313" mass="34916">MVAPMHESMHESRHEAIATLAVDSRCRLGECVLWCEREQALWWTDIHAARLWRYRPQIGQVRHWRLPDRLGSFALCESGRLLLGLAKGLYFADPRRAEDVEDLPVQALVPVDADQSTLRINDGRVDRNGRFVFGTLNEDPRRLPIGRFHQYSLSHGLRVLDLPGVAIPNSLCFDLDGRGLYYCDSRSGRIMRAAYDSETARVGEPRVFARVDAPASPDGAAVDRDGQVWSAHWGAGRVVRYARDGHIDRSVQVPTSNVSCLSFAGPALDRIYISTARDELDDAELDLQPEAGGVFVASVPGVRGLAEARFDDR</sequence>
<comment type="cofactor">
    <cofactor evidence="3">
        <name>Zn(2+)</name>
        <dbReference type="ChEBI" id="CHEBI:29105"/>
    </cofactor>
    <text evidence="3">Binds 1 divalent metal cation per subunit.</text>
</comment>
<dbReference type="InterPro" id="IPR013658">
    <property type="entry name" value="SGL"/>
</dbReference>
<dbReference type="SUPFAM" id="SSF63829">
    <property type="entry name" value="Calcium-dependent phosphotriesterase"/>
    <property type="match status" value="1"/>
</dbReference>
<gene>
    <name evidence="5" type="ORF">AZ78_0304</name>
</gene>
<dbReference type="InterPro" id="IPR011042">
    <property type="entry name" value="6-blade_b-propeller_TolB-like"/>
</dbReference>
<keyword evidence="3" id="KW-0479">Metal-binding</keyword>
<dbReference type="Gene3D" id="2.120.10.30">
    <property type="entry name" value="TolB, C-terminal domain"/>
    <property type="match status" value="1"/>
</dbReference>
<dbReference type="GO" id="GO:0005509">
    <property type="term" value="F:calcium ion binding"/>
    <property type="evidence" value="ECO:0007669"/>
    <property type="project" value="TreeGrafter"/>
</dbReference>
<dbReference type="PRINTS" id="PR01790">
    <property type="entry name" value="SMP30FAMILY"/>
</dbReference>